<feature type="compositionally biased region" description="Acidic residues" evidence="3">
    <location>
        <begin position="371"/>
        <end position="386"/>
    </location>
</feature>
<dbReference type="Proteomes" id="UP000054560">
    <property type="component" value="Unassembled WGS sequence"/>
</dbReference>
<evidence type="ECO:0000313" key="4">
    <source>
        <dbReference type="EMBL" id="KNC77114.1"/>
    </source>
</evidence>
<dbReference type="OrthoDB" id="366390at2759"/>
<accession>A0A0L0FK17</accession>
<dbReference type="EMBL" id="KQ242837">
    <property type="protein sequence ID" value="KNC77114.1"/>
    <property type="molecule type" value="Genomic_DNA"/>
</dbReference>
<dbReference type="InterPro" id="IPR036770">
    <property type="entry name" value="Ankyrin_rpt-contain_sf"/>
</dbReference>
<organism evidence="4 5">
    <name type="scientific">Sphaeroforma arctica JP610</name>
    <dbReference type="NCBI Taxonomy" id="667725"/>
    <lineage>
        <taxon>Eukaryota</taxon>
        <taxon>Ichthyosporea</taxon>
        <taxon>Ichthyophonida</taxon>
        <taxon>Sphaeroforma</taxon>
    </lineage>
</organism>
<protein>
    <submittedName>
        <fullName evidence="4">Uncharacterized protein</fullName>
    </submittedName>
</protein>
<dbReference type="InterPro" id="IPR051637">
    <property type="entry name" value="Ank_repeat_dom-contain_49"/>
</dbReference>
<dbReference type="SMART" id="SM00248">
    <property type="entry name" value="ANK"/>
    <property type="match status" value="3"/>
</dbReference>
<evidence type="ECO:0000313" key="5">
    <source>
        <dbReference type="Proteomes" id="UP000054560"/>
    </source>
</evidence>
<proteinExistence type="predicted"/>
<dbReference type="Gene3D" id="1.25.40.20">
    <property type="entry name" value="Ankyrin repeat-containing domain"/>
    <property type="match status" value="1"/>
</dbReference>
<dbReference type="SUPFAM" id="SSF48403">
    <property type="entry name" value="Ankyrin repeat"/>
    <property type="match status" value="1"/>
</dbReference>
<keyword evidence="5" id="KW-1185">Reference proteome</keyword>
<feature type="non-terminal residue" evidence="4">
    <location>
        <position position="1"/>
    </location>
</feature>
<dbReference type="AlphaFoldDB" id="A0A0L0FK17"/>
<sequence length="386" mass="43643">NGENLANIAGSRPIVLTMMGSNDVIEVPMSAVRFIEDMSDSEKQTELMRFMRDRHNLTMEERRMAENFIESIPGMPDFHTYDFSSVNSINIFRADLAKHNTEAVHLVSQAMRVEFACSSNDLDALKGVAITNYHPAYSPLALAASGLVRTSHPLTLAVNNGNIEMARYILDEGRVSIPTTSRIFRNRRELIPFLHAATAKNDIEMMKLLLAHHADPYEVAHKMCPVGVACLHGHLEAIDFLLEYRLDRSEVVCRRNMQDMGDKWLDLCAMNDAPDVARLLIACLIAASARAPHSKKITDAAQYLIREGADKRRLSHVDPSHWLVPIIRKTSARALSLRRICYFKMRRENLEGLKEEAFQSSFPSERRDWDIDNDEGTVFSDEDNGS</sequence>
<evidence type="ECO:0000256" key="1">
    <source>
        <dbReference type="ARBA" id="ARBA00022737"/>
    </source>
</evidence>
<dbReference type="GeneID" id="25910920"/>
<dbReference type="PANTHER" id="PTHR24180">
    <property type="entry name" value="CYCLIN-DEPENDENT KINASE INHIBITOR 2C-RELATED"/>
    <property type="match status" value="1"/>
</dbReference>
<evidence type="ECO:0000256" key="2">
    <source>
        <dbReference type="ARBA" id="ARBA00023043"/>
    </source>
</evidence>
<name>A0A0L0FK17_9EUKA</name>
<keyword evidence="2" id="KW-0040">ANK repeat</keyword>
<dbReference type="InterPro" id="IPR002110">
    <property type="entry name" value="Ankyrin_rpt"/>
</dbReference>
<keyword evidence="1" id="KW-0677">Repeat</keyword>
<evidence type="ECO:0000256" key="3">
    <source>
        <dbReference type="SAM" id="MobiDB-lite"/>
    </source>
</evidence>
<dbReference type="Pfam" id="PF12796">
    <property type="entry name" value="Ank_2"/>
    <property type="match status" value="1"/>
</dbReference>
<dbReference type="PANTHER" id="PTHR24180:SF45">
    <property type="entry name" value="POLY [ADP-RIBOSE] POLYMERASE TANKYRASE"/>
    <property type="match status" value="1"/>
</dbReference>
<gene>
    <name evidence="4" type="ORF">SARC_10416</name>
</gene>
<dbReference type="RefSeq" id="XP_014151016.1">
    <property type="nucleotide sequence ID" value="XM_014295541.1"/>
</dbReference>
<feature type="region of interest" description="Disordered" evidence="3">
    <location>
        <begin position="358"/>
        <end position="386"/>
    </location>
</feature>
<reference evidence="4 5" key="1">
    <citation type="submission" date="2011-02" db="EMBL/GenBank/DDBJ databases">
        <title>The Genome Sequence of Sphaeroforma arctica JP610.</title>
        <authorList>
            <consortium name="The Broad Institute Genome Sequencing Platform"/>
            <person name="Russ C."/>
            <person name="Cuomo C."/>
            <person name="Young S.K."/>
            <person name="Zeng Q."/>
            <person name="Gargeya S."/>
            <person name="Alvarado L."/>
            <person name="Berlin A."/>
            <person name="Chapman S.B."/>
            <person name="Chen Z."/>
            <person name="Freedman E."/>
            <person name="Gellesch M."/>
            <person name="Goldberg J."/>
            <person name="Griggs A."/>
            <person name="Gujja S."/>
            <person name="Heilman E."/>
            <person name="Heiman D."/>
            <person name="Howarth C."/>
            <person name="Mehta T."/>
            <person name="Neiman D."/>
            <person name="Pearson M."/>
            <person name="Roberts A."/>
            <person name="Saif S."/>
            <person name="Shea T."/>
            <person name="Shenoy N."/>
            <person name="Sisk P."/>
            <person name="Stolte C."/>
            <person name="Sykes S."/>
            <person name="White J."/>
            <person name="Yandava C."/>
            <person name="Burger G."/>
            <person name="Gray M.W."/>
            <person name="Holland P.W.H."/>
            <person name="King N."/>
            <person name="Lang F.B.F."/>
            <person name="Roger A.J."/>
            <person name="Ruiz-Trillo I."/>
            <person name="Haas B."/>
            <person name="Nusbaum C."/>
            <person name="Birren B."/>
        </authorList>
    </citation>
    <scope>NUCLEOTIDE SEQUENCE [LARGE SCALE GENOMIC DNA]</scope>
    <source>
        <strain evidence="4 5">JP610</strain>
    </source>
</reference>